<reference evidence="1" key="1">
    <citation type="journal article" date="2021" name="Proc. Natl. Acad. Sci. U.S.A.">
        <title>Three genomes in the algal genus Volvox reveal the fate of a haploid sex-determining region after a transition to homothallism.</title>
        <authorList>
            <person name="Yamamoto K."/>
            <person name="Hamaji T."/>
            <person name="Kawai-Toyooka H."/>
            <person name="Matsuzaki R."/>
            <person name="Takahashi F."/>
            <person name="Nishimura Y."/>
            <person name="Kawachi M."/>
            <person name="Noguchi H."/>
            <person name="Minakuchi Y."/>
            <person name="Umen J.G."/>
            <person name="Toyoda A."/>
            <person name="Nozaki H."/>
        </authorList>
    </citation>
    <scope>NUCLEOTIDE SEQUENCE</scope>
    <source>
        <strain evidence="1">NIES-3786</strain>
    </source>
</reference>
<evidence type="ECO:0000313" key="2">
    <source>
        <dbReference type="Proteomes" id="UP000747110"/>
    </source>
</evidence>
<keyword evidence="2" id="KW-1185">Reference proteome</keyword>
<evidence type="ECO:0000313" key="1">
    <source>
        <dbReference type="EMBL" id="GIL80193.1"/>
    </source>
</evidence>
<proteinExistence type="predicted"/>
<comment type="caution">
    <text evidence="1">The sequence shown here is derived from an EMBL/GenBank/DDBJ whole genome shotgun (WGS) entry which is preliminary data.</text>
</comment>
<feature type="non-terminal residue" evidence="1">
    <location>
        <position position="155"/>
    </location>
</feature>
<dbReference type="EMBL" id="BNCP01000017">
    <property type="protein sequence ID" value="GIL80193.1"/>
    <property type="molecule type" value="Genomic_DNA"/>
</dbReference>
<dbReference type="AlphaFoldDB" id="A0A8J4FP47"/>
<feature type="non-terminal residue" evidence="1">
    <location>
        <position position="1"/>
    </location>
</feature>
<accession>A0A8J4FP47</accession>
<protein>
    <submittedName>
        <fullName evidence="1">Uncharacterized protein</fullName>
    </submittedName>
</protein>
<name>A0A8J4FP47_9CHLO</name>
<sequence>YSVQVDTVIAGFDIGSPVADGASACNNYSNCTAFAWITSWVEEPNFYDKVNTGWPKYVTSPTTYYKGMCLYIKNTSCPSVPGFDAMPDMDIVGPDLAGPIYNPDVDCKSRWNCDYFMLVTSAITESLYFPYINMGWTKSTHTDTIARPGMCAYVR</sequence>
<organism evidence="1 2">
    <name type="scientific">Volvox reticuliferus</name>
    <dbReference type="NCBI Taxonomy" id="1737510"/>
    <lineage>
        <taxon>Eukaryota</taxon>
        <taxon>Viridiplantae</taxon>
        <taxon>Chlorophyta</taxon>
        <taxon>core chlorophytes</taxon>
        <taxon>Chlorophyceae</taxon>
        <taxon>CS clade</taxon>
        <taxon>Chlamydomonadales</taxon>
        <taxon>Volvocaceae</taxon>
        <taxon>Volvox</taxon>
    </lineage>
</organism>
<gene>
    <name evidence="1" type="ORF">Vretifemale_9366</name>
</gene>
<dbReference type="Proteomes" id="UP000747110">
    <property type="component" value="Unassembled WGS sequence"/>
</dbReference>